<dbReference type="OrthoDB" id="9807950at2"/>
<dbReference type="Gene3D" id="3.40.1690.10">
    <property type="entry name" value="secretion proteins EscU"/>
    <property type="match status" value="1"/>
</dbReference>
<keyword evidence="3" id="KW-0812">Transmembrane</keyword>
<evidence type="ECO:0000313" key="4">
    <source>
        <dbReference type="EMBL" id="RAR76860.1"/>
    </source>
</evidence>
<organism evidence="4 5">
    <name type="scientific">Paracidovorax anthurii</name>
    <dbReference type="NCBI Taxonomy" id="78229"/>
    <lineage>
        <taxon>Bacteria</taxon>
        <taxon>Pseudomonadati</taxon>
        <taxon>Pseudomonadota</taxon>
        <taxon>Betaproteobacteria</taxon>
        <taxon>Burkholderiales</taxon>
        <taxon>Comamonadaceae</taxon>
        <taxon>Paracidovorax</taxon>
    </lineage>
</organism>
<feature type="region of interest" description="Disordered" evidence="2">
    <location>
        <begin position="1"/>
        <end position="27"/>
    </location>
</feature>
<evidence type="ECO:0000256" key="3">
    <source>
        <dbReference type="SAM" id="Phobius"/>
    </source>
</evidence>
<feature type="transmembrane region" description="Helical" evidence="3">
    <location>
        <begin position="94"/>
        <end position="117"/>
    </location>
</feature>
<gene>
    <name evidence="4" type="ORF">AX018_104243</name>
</gene>
<name>A0A328YT14_9BURK</name>
<accession>A0A328YT14</accession>
<protein>
    <submittedName>
        <fullName evidence="4">Flagellar biosynthetic protein FlhB</fullName>
    </submittedName>
</protein>
<dbReference type="GO" id="GO:0005886">
    <property type="term" value="C:plasma membrane"/>
    <property type="evidence" value="ECO:0007669"/>
    <property type="project" value="TreeGrafter"/>
</dbReference>
<evidence type="ECO:0000313" key="5">
    <source>
        <dbReference type="Proteomes" id="UP000248856"/>
    </source>
</evidence>
<dbReference type="PANTHER" id="PTHR30531">
    <property type="entry name" value="FLAGELLAR BIOSYNTHETIC PROTEIN FLHB"/>
    <property type="match status" value="1"/>
</dbReference>
<dbReference type="PRINTS" id="PR00950">
    <property type="entry name" value="TYPE3IMSPROT"/>
</dbReference>
<dbReference type="SUPFAM" id="SSF160544">
    <property type="entry name" value="EscU C-terminal domain-like"/>
    <property type="match status" value="1"/>
</dbReference>
<comment type="similarity">
    <text evidence="1">Belongs to the type III secretion exporter family.</text>
</comment>
<keyword evidence="5" id="KW-1185">Reference proteome</keyword>
<evidence type="ECO:0000256" key="1">
    <source>
        <dbReference type="ARBA" id="ARBA00010690"/>
    </source>
</evidence>
<dbReference type="EMBL" id="QLTA01000042">
    <property type="protein sequence ID" value="RAR76860.1"/>
    <property type="molecule type" value="Genomic_DNA"/>
</dbReference>
<keyword evidence="4" id="KW-0969">Cilium</keyword>
<dbReference type="Proteomes" id="UP000248856">
    <property type="component" value="Unassembled WGS sequence"/>
</dbReference>
<dbReference type="InterPro" id="IPR006135">
    <property type="entry name" value="T3SS_substrate_exporter"/>
</dbReference>
<evidence type="ECO:0000256" key="2">
    <source>
        <dbReference type="SAM" id="MobiDB-lite"/>
    </source>
</evidence>
<dbReference type="AlphaFoldDB" id="A0A328YT14"/>
<keyword evidence="4" id="KW-0966">Cell projection</keyword>
<comment type="caution">
    <text evidence="4">The sequence shown here is derived from an EMBL/GenBank/DDBJ whole genome shotgun (WGS) entry which is preliminary data.</text>
</comment>
<dbReference type="PANTHER" id="PTHR30531:SF12">
    <property type="entry name" value="FLAGELLAR BIOSYNTHETIC PROTEIN FLHB"/>
    <property type="match status" value="1"/>
</dbReference>
<feature type="transmembrane region" description="Helical" evidence="3">
    <location>
        <begin position="194"/>
        <end position="217"/>
    </location>
</feature>
<dbReference type="GO" id="GO:0009306">
    <property type="term" value="P:protein secretion"/>
    <property type="evidence" value="ECO:0007669"/>
    <property type="project" value="InterPro"/>
</dbReference>
<dbReference type="RefSeq" id="WP_111880066.1">
    <property type="nucleotide sequence ID" value="NZ_CBCSGC010000044.1"/>
</dbReference>
<keyword evidence="3" id="KW-1133">Transmembrane helix</keyword>
<feature type="transmembrane region" description="Helical" evidence="3">
    <location>
        <begin position="138"/>
        <end position="165"/>
    </location>
</feature>
<reference evidence="4 5" key="1">
    <citation type="submission" date="2018-06" db="EMBL/GenBank/DDBJ databases">
        <title>Genomic Encyclopedia of Archaeal and Bacterial Type Strains, Phase II (KMG-II): from individual species to whole genera.</title>
        <authorList>
            <person name="Goeker M."/>
        </authorList>
    </citation>
    <scope>NUCLEOTIDE SEQUENCE [LARGE SCALE GENOMIC DNA]</scope>
    <source>
        <strain evidence="4 5">CFPB 3232</strain>
    </source>
</reference>
<keyword evidence="3" id="KW-0472">Membrane</keyword>
<sequence length="376" mass="41724">MADAGAGGGDKTEKASPQKLRKAREQGQVARSRDLATAVGVVAGLKIAVLLLPGWLEDFRGLFLHAIAPLDAPDALENLQSVVWLDALRLIMQMVLPLFAVPLCIVAGTLLSGGWVWTGRHFQPQWSKFNPLGYFRRVFAMQHAVDFGSALLKALTLLGVLHYVVSRQLPDFLRLQQRPLDAALLAGTDMVLDALLALMAVFVLFALIDVPIQRFVFLRGQRMSKQEIKEEHKSAEGRPEVRQRIRRLQLQMARRSVRKTVPDADVVVVNPEHYAVALRYDAQRAEAPFVVAKGVDEMALYIRAVAREHGVEVVEIPPLARAVYHTSQVYQQIPAPLYKAVAQVLGYVLQLKAFQSGRRPTRPALPPDLAVPDHLT</sequence>
<dbReference type="Gene3D" id="6.10.250.2080">
    <property type="match status" value="1"/>
</dbReference>
<dbReference type="Pfam" id="PF01312">
    <property type="entry name" value="Bac_export_2"/>
    <property type="match status" value="1"/>
</dbReference>
<dbReference type="InterPro" id="IPR029025">
    <property type="entry name" value="T3SS_substrate_exporter_C"/>
</dbReference>
<proteinExistence type="inferred from homology"/>
<keyword evidence="4" id="KW-0282">Flagellum</keyword>
<feature type="transmembrane region" description="Helical" evidence="3">
    <location>
        <begin position="35"/>
        <end position="56"/>
    </location>
</feature>